<dbReference type="AlphaFoldDB" id="A0A0G1NJZ0"/>
<dbReference type="GO" id="GO:0015934">
    <property type="term" value="C:large ribosomal subunit"/>
    <property type="evidence" value="ECO:0007669"/>
    <property type="project" value="InterPro"/>
</dbReference>
<dbReference type="SUPFAM" id="SSF160369">
    <property type="entry name" value="Ribosomal protein L10-like"/>
    <property type="match status" value="1"/>
</dbReference>
<proteinExistence type="inferred from homology"/>
<dbReference type="InterPro" id="IPR043141">
    <property type="entry name" value="Ribosomal_uL10-like_sf"/>
</dbReference>
<dbReference type="GO" id="GO:0070180">
    <property type="term" value="F:large ribosomal subunit rRNA binding"/>
    <property type="evidence" value="ECO:0007669"/>
    <property type="project" value="UniProtKB-UniRule"/>
</dbReference>
<dbReference type="PROSITE" id="PS01109">
    <property type="entry name" value="RIBOSOMAL_L10"/>
    <property type="match status" value="1"/>
</dbReference>
<dbReference type="InterPro" id="IPR047865">
    <property type="entry name" value="Ribosomal_uL10_bac_type"/>
</dbReference>
<dbReference type="Pfam" id="PF00466">
    <property type="entry name" value="Ribosomal_L10"/>
    <property type="match status" value="1"/>
</dbReference>
<dbReference type="Proteomes" id="UP000034107">
    <property type="component" value="Unassembled WGS sequence"/>
</dbReference>
<keyword evidence="5" id="KW-0699">rRNA-binding</keyword>
<dbReference type="HAMAP" id="MF_00362">
    <property type="entry name" value="Ribosomal_uL10"/>
    <property type="match status" value="1"/>
</dbReference>
<keyword evidence="5" id="KW-0694">RNA-binding</keyword>
<dbReference type="CDD" id="cd05797">
    <property type="entry name" value="Ribosomal_L10"/>
    <property type="match status" value="1"/>
</dbReference>
<dbReference type="InterPro" id="IPR022973">
    <property type="entry name" value="Ribosomal_uL10_bac"/>
</dbReference>
<comment type="caution">
    <text evidence="6">The sequence shown here is derived from an EMBL/GenBank/DDBJ whole genome shotgun (WGS) entry which is preliminary data.</text>
</comment>
<sequence length="173" mass="18721">MSQSKLIKADIIQSLKLKFAEAKSVVIVDYRGLTVAQVSDLRRKLKESGGELLVAKNTLILRALDNKVTKELTEALNGPTAVVFSPDELSSSKIIASYAKSAGLPKVKVGLTSDRVLTAAEVAVLATIPRREVLNGKLVGLLVSQPTRLVWTLSGNFSKLVRTLEAVRQKKVN</sequence>
<organism evidence="6 7">
    <name type="scientific">Candidatus Nomurabacteria bacterium GW2011_GWA1_46_11</name>
    <dbReference type="NCBI Taxonomy" id="1618732"/>
    <lineage>
        <taxon>Bacteria</taxon>
        <taxon>Candidatus Nomuraibacteriota</taxon>
    </lineage>
</organism>
<comment type="function">
    <text evidence="5">Forms part of the ribosomal stalk, playing a central role in the interaction of the ribosome with GTP-bound translation factors.</text>
</comment>
<dbReference type="GO" id="GO:0003735">
    <property type="term" value="F:structural constituent of ribosome"/>
    <property type="evidence" value="ECO:0007669"/>
    <property type="project" value="InterPro"/>
</dbReference>
<keyword evidence="3 5" id="KW-0687">Ribonucleoprotein</keyword>
<dbReference type="NCBIfam" id="NF000955">
    <property type="entry name" value="PRK00099.1-1"/>
    <property type="match status" value="1"/>
</dbReference>
<comment type="similarity">
    <text evidence="1 5">Belongs to the universal ribosomal protein uL10 family.</text>
</comment>
<evidence type="ECO:0000256" key="3">
    <source>
        <dbReference type="ARBA" id="ARBA00023274"/>
    </source>
</evidence>
<evidence type="ECO:0000313" key="6">
    <source>
        <dbReference type="EMBL" id="KKU20781.1"/>
    </source>
</evidence>
<comment type="subunit">
    <text evidence="5">Part of the ribosomal stalk of the 50S ribosomal subunit. The N-terminus interacts with L11 and the large rRNA to form the base of the stalk. The C-terminus forms an elongated spine to which L12 dimers bind in a sequential fashion forming a multimeric L10(L12)X complex.</text>
</comment>
<dbReference type="EMBL" id="LCLS01000028">
    <property type="protein sequence ID" value="KKU20781.1"/>
    <property type="molecule type" value="Genomic_DNA"/>
</dbReference>
<evidence type="ECO:0000256" key="4">
    <source>
        <dbReference type="ARBA" id="ARBA00035202"/>
    </source>
</evidence>
<keyword evidence="2 5" id="KW-0689">Ribosomal protein</keyword>
<gene>
    <name evidence="5" type="primary">rplJ</name>
    <name evidence="6" type="ORF">UX31_C0028G0003</name>
</gene>
<evidence type="ECO:0000256" key="2">
    <source>
        <dbReference type="ARBA" id="ARBA00022980"/>
    </source>
</evidence>
<dbReference type="Gene3D" id="6.10.250.290">
    <property type="match status" value="1"/>
</dbReference>
<reference evidence="6 7" key="1">
    <citation type="journal article" date="2015" name="Nature">
        <title>rRNA introns, odd ribosomes, and small enigmatic genomes across a large radiation of phyla.</title>
        <authorList>
            <person name="Brown C.T."/>
            <person name="Hug L.A."/>
            <person name="Thomas B.C."/>
            <person name="Sharon I."/>
            <person name="Castelle C.J."/>
            <person name="Singh A."/>
            <person name="Wilkins M.J."/>
            <person name="Williams K.H."/>
            <person name="Banfield J.F."/>
        </authorList>
    </citation>
    <scope>NUCLEOTIDE SEQUENCE [LARGE SCALE GENOMIC DNA]</scope>
</reference>
<dbReference type="GO" id="GO:0006412">
    <property type="term" value="P:translation"/>
    <property type="evidence" value="ECO:0007669"/>
    <property type="project" value="UniProtKB-UniRule"/>
</dbReference>
<accession>A0A0G1NJZ0</accession>
<dbReference type="Gene3D" id="3.30.70.1730">
    <property type="match status" value="1"/>
</dbReference>
<name>A0A0G1NJZ0_9BACT</name>
<protein>
    <recommendedName>
        <fullName evidence="4 5">Large ribosomal subunit protein uL10</fullName>
    </recommendedName>
</protein>
<dbReference type="PANTHER" id="PTHR11560">
    <property type="entry name" value="39S RIBOSOMAL PROTEIN L10, MITOCHONDRIAL"/>
    <property type="match status" value="1"/>
</dbReference>
<dbReference type="InterPro" id="IPR002363">
    <property type="entry name" value="Ribosomal_uL10_CS_bac"/>
</dbReference>
<evidence type="ECO:0000313" key="7">
    <source>
        <dbReference type="Proteomes" id="UP000034107"/>
    </source>
</evidence>
<evidence type="ECO:0000256" key="5">
    <source>
        <dbReference type="HAMAP-Rule" id="MF_00362"/>
    </source>
</evidence>
<evidence type="ECO:0000256" key="1">
    <source>
        <dbReference type="ARBA" id="ARBA00008889"/>
    </source>
</evidence>
<dbReference type="InterPro" id="IPR001790">
    <property type="entry name" value="Ribosomal_uL10"/>
</dbReference>
<dbReference type="PATRIC" id="fig|1618732.3.peg.824"/>